<dbReference type="InterPro" id="IPR006153">
    <property type="entry name" value="Cation/H_exchanger_TM"/>
</dbReference>
<evidence type="ECO:0000256" key="5">
    <source>
        <dbReference type="ARBA" id="ARBA00023136"/>
    </source>
</evidence>
<feature type="transmembrane region" description="Helical" evidence="7">
    <location>
        <begin position="372"/>
        <end position="389"/>
    </location>
</feature>
<evidence type="ECO:0000259" key="8">
    <source>
        <dbReference type="Pfam" id="PF00999"/>
    </source>
</evidence>
<feature type="transmembrane region" description="Helical" evidence="7">
    <location>
        <begin position="182"/>
        <end position="203"/>
    </location>
</feature>
<name>A0A1B6MRH4_9HEMI</name>
<evidence type="ECO:0000256" key="6">
    <source>
        <dbReference type="SAM" id="MobiDB-lite"/>
    </source>
</evidence>
<feature type="domain" description="Cation/H+ exchanger transmembrane" evidence="8">
    <location>
        <begin position="108"/>
        <end position="488"/>
    </location>
</feature>
<dbReference type="PRINTS" id="PR00173">
    <property type="entry name" value="EDTRNSPORT"/>
</dbReference>
<feature type="region of interest" description="Disordered" evidence="6">
    <location>
        <begin position="504"/>
        <end position="525"/>
    </location>
</feature>
<accession>A0A1B6MRH4</accession>
<dbReference type="InterPro" id="IPR051843">
    <property type="entry name" value="CPA1_transporter"/>
</dbReference>
<feature type="transmembrane region" description="Helical" evidence="7">
    <location>
        <begin position="401"/>
        <end position="424"/>
    </location>
</feature>
<dbReference type="GO" id="GO:0015297">
    <property type="term" value="F:antiporter activity"/>
    <property type="evidence" value="ECO:0007669"/>
    <property type="project" value="InterPro"/>
</dbReference>
<dbReference type="Gene3D" id="1.20.1530.20">
    <property type="match status" value="1"/>
</dbReference>
<feature type="compositionally biased region" description="Basic and acidic residues" evidence="6">
    <location>
        <begin position="27"/>
        <end position="37"/>
    </location>
</feature>
<feature type="compositionally biased region" description="Polar residues" evidence="6">
    <location>
        <begin position="38"/>
        <end position="49"/>
    </location>
</feature>
<comment type="subcellular location">
    <subcellularLocation>
        <location evidence="1">Membrane</location>
        <topology evidence="1">Multi-pass membrane protein</topology>
    </subcellularLocation>
</comment>
<feature type="transmembrane region" description="Helical" evidence="7">
    <location>
        <begin position="476"/>
        <end position="498"/>
    </location>
</feature>
<evidence type="ECO:0000256" key="1">
    <source>
        <dbReference type="ARBA" id="ARBA00004141"/>
    </source>
</evidence>
<gene>
    <name evidence="9" type="ORF">g.24037</name>
</gene>
<evidence type="ECO:0000256" key="3">
    <source>
        <dbReference type="ARBA" id="ARBA00022692"/>
    </source>
</evidence>
<dbReference type="InterPro" id="IPR038770">
    <property type="entry name" value="Na+/solute_symporter_sf"/>
</dbReference>
<feature type="transmembrane region" description="Helical" evidence="7">
    <location>
        <begin position="68"/>
        <end position="88"/>
    </location>
</feature>
<keyword evidence="4 7" id="KW-1133">Transmembrane helix</keyword>
<evidence type="ECO:0000256" key="2">
    <source>
        <dbReference type="ARBA" id="ARBA00007367"/>
    </source>
</evidence>
<sequence>MIPLATSDPASDCSEDADTGSSHHNKSYNENRNDSAGDTRSVTNNSNSKSQGWLAHQMASQCGCANNFLVKALGLTTLLTLSWLLLVVLLGAEALPGGGLFTLLTLVLVAQLVGEVVDLVGLPSILGMLVTGIAARSLGLYVVSEIYLNIVSTLREVALGIILIKAGLGLDPVALLKLSFTVIRLAVCPGLMEAITVAIMTHYVLDYPWLWGFALGFLMCAISPAVVVPTLLKLKKEGYGEGKGISTLVIAASSIDDVLAISVFSICISIIFSTGQSLVMQMLQGPLDVCVGLAAGAVWGVVSGLTPHLDDEHIVWKRVVMVGGAGLCAVLGSSYIGYPGAGPLAAITAAFVAAIVWRLQGGDPATNAVEEVFSNIWAVMQPVLFGLIGAEIDLRQLELEIVTWGVIIIAAALVLRVLTCSLVLVGGKLNFKEVVFVNLAWLPKATVQAALAPQALDMVRKMTAPPAVDLERGSQFLTIAVLSILITAPLGAIGASVAGPRLLAKHPSSPATPNTTSTPRPDHNL</sequence>
<dbReference type="PANTHER" id="PTHR31102">
    <property type="match status" value="1"/>
</dbReference>
<organism evidence="9">
    <name type="scientific">Graphocephala atropunctata</name>
    <dbReference type="NCBI Taxonomy" id="36148"/>
    <lineage>
        <taxon>Eukaryota</taxon>
        <taxon>Metazoa</taxon>
        <taxon>Ecdysozoa</taxon>
        <taxon>Arthropoda</taxon>
        <taxon>Hexapoda</taxon>
        <taxon>Insecta</taxon>
        <taxon>Pterygota</taxon>
        <taxon>Neoptera</taxon>
        <taxon>Paraneoptera</taxon>
        <taxon>Hemiptera</taxon>
        <taxon>Auchenorrhyncha</taxon>
        <taxon>Membracoidea</taxon>
        <taxon>Cicadellidae</taxon>
        <taxon>Cicadellinae</taxon>
        <taxon>Cicadellini</taxon>
        <taxon>Graphocephala</taxon>
    </lineage>
</organism>
<keyword evidence="5 7" id="KW-0472">Membrane</keyword>
<feature type="transmembrane region" description="Helical" evidence="7">
    <location>
        <begin position="344"/>
        <end position="360"/>
    </location>
</feature>
<dbReference type="AlphaFoldDB" id="A0A1B6MRH4"/>
<feature type="compositionally biased region" description="Low complexity" evidence="6">
    <location>
        <begin position="507"/>
        <end position="519"/>
    </location>
</feature>
<feature type="transmembrane region" description="Helical" evidence="7">
    <location>
        <begin position="319"/>
        <end position="338"/>
    </location>
</feature>
<dbReference type="PANTHER" id="PTHR31102:SF1">
    <property type="entry name" value="CATION_H+ EXCHANGER DOMAIN-CONTAINING PROTEIN"/>
    <property type="match status" value="1"/>
</dbReference>
<dbReference type="EMBL" id="GEBQ01001492">
    <property type="protein sequence ID" value="JAT38485.1"/>
    <property type="molecule type" value="Transcribed_RNA"/>
</dbReference>
<feature type="transmembrane region" description="Helical" evidence="7">
    <location>
        <begin position="94"/>
        <end position="113"/>
    </location>
</feature>
<feature type="transmembrane region" description="Helical" evidence="7">
    <location>
        <begin position="244"/>
        <end position="273"/>
    </location>
</feature>
<feature type="transmembrane region" description="Helical" evidence="7">
    <location>
        <begin position="150"/>
        <end position="170"/>
    </location>
</feature>
<feature type="transmembrane region" description="Helical" evidence="7">
    <location>
        <begin position="209"/>
        <end position="232"/>
    </location>
</feature>
<feature type="transmembrane region" description="Helical" evidence="7">
    <location>
        <begin position="125"/>
        <end position="144"/>
    </location>
</feature>
<dbReference type="Pfam" id="PF00999">
    <property type="entry name" value="Na_H_Exchanger"/>
    <property type="match status" value="1"/>
</dbReference>
<keyword evidence="3 7" id="KW-0812">Transmembrane</keyword>
<dbReference type="GO" id="GO:1902600">
    <property type="term" value="P:proton transmembrane transport"/>
    <property type="evidence" value="ECO:0007669"/>
    <property type="project" value="InterPro"/>
</dbReference>
<feature type="transmembrane region" description="Helical" evidence="7">
    <location>
        <begin position="436"/>
        <end position="456"/>
    </location>
</feature>
<dbReference type="GO" id="GO:0016020">
    <property type="term" value="C:membrane"/>
    <property type="evidence" value="ECO:0007669"/>
    <property type="project" value="UniProtKB-SubCell"/>
</dbReference>
<protein>
    <recommendedName>
        <fullName evidence="8">Cation/H+ exchanger transmembrane domain-containing protein</fullName>
    </recommendedName>
</protein>
<reference evidence="9" key="1">
    <citation type="submission" date="2015-11" db="EMBL/GenBank/DDBJ databases">
        <title>De novo transcriptome assembly of four potential Pierce s Disease insect vectors from Arizona vineyards.</title>
        <authorList>
            <person name="Tassone E.E."/>
        </authorList>
    </citation>
    <scope>NUCLEOTIDE SEQUENCE</scope>
</reference>
<proteinExistence type="inferred from homology"/>
<evidence type="ECO:0000256" key="4">
    <source>
        <dbReference type="ARBA" id="ARBA00022989"/>
    </source>
</evidence>
<evidence type="ECO:0000313" key="9">
    <source>
        <dbReference type="EMBL" id="JAT38485.1"/>
    </source>
</evidence>
<comment type="similarity">
    <text evidence="2">Belongs to the monovalent cation:proton antiporter 1 (CPA1) transporter (TC 2.A.36) family.</text>
</comment>
<evidence type="ECO:0000256" key="7">
    <source>
        <dbReference type="SAM" id="Phobius"/>
    </source>
</evidence>
<feature type="region of interest" description="Disordered" evidence="6">
    <location>
        <begin position="1"/>
        <end position="49"/>
    </location>
</feature>
<feature type="transmembrane region" description="Helical" evidence="7">
    <location>
        <begin position="285"/>
        <end position="307"/>
    </location>
</feature>